<dbReference type="Proteomes" id="UP000061839">
    <property type="component" value="Chromosome"/>
</dbReference>
<dbReference type="EMBL" id="CP011005">
    <property type="protein sequence ID" value="AJT41392.1"/>
    <property type="molecule type" value="Genomic_DNA"/>
</dbReference>
<dbReference type="KEGG" id="ari:UM93_07435"/>
<organism evidence="1 2">
    <name type="scientific">Psychromicrobium lacuslunae</name>
    <dbReference type="NCBI Taxonomy" id="1618207"/>
    <lineage>
        <taxon>Bacteria</taxon>
        <taxon>Bacillati</taxon>
        <taxon>Actinomycetota</taxon>
        <taxon>Actinomycetes</taxon>
        <taxon>Micrococcales</taxon>
        <taxon>Micrococcaceae</taxon>
        <taxon>Psychromicrobium</taxon>
    </lineage>
</organism>
<keyword evidence="2" id="KW-1185">Reference proteome</keyword>
<gene>
    <name evidence="1" type="ORF">UM93_07435</name>
</gene>
<accession>A0A0D4BY50</accession>
<proteinExistence type="predicted"/>
<evidence type="ECO:0000313" key="2">
    <source>
        <dbReference type="Proteomes" id="UP000061839"/>
    </source>
</evidence>
<protein>
    <submittedName>
        <fullName evidence="1">Uncharacterized protein</fullName>
    </submittedName>
</protein>
<evidence type="ECO:0000313" key="1">
    <source>
        <dbReference type="EMBL" id="AJT41392.1"/>
    </source>
</evidence>
<dbReference type="PATRIC" id="fig|1618207.4.peg.1505"/>
<reference evidence="1 2" key="1">
    <citation type="journal article" date="2015" name="Genome Announc.">
        <title>Complete Genome Sequencing of Protease-Producing Novel Arthrobacter sp. Strain IHBB 11108 Using PacBio Single-Molecule Real-Time Sequencing Technology.</title>
        <authorList>
            <person name="Kiran S."/>
            <person name="Swarnkar M.K."/>
            <person name="Pal M."/>
            <person name="Thakur R."/>
            <person name="Tewari R."/>
            <person name="Singh A.K."/>
            <person name="Gulati A."/>
        </authorList>
    </citation>
    <scope>NUCLEOTIDE SEQUENCE [LARGE SCALE GENOMIC DNA]</scope>
    <source>
        <strain evidence="1 2">IHBB 11108</strain>
    </source>
</reference>
<dbReference type="AlphaFoldDB" id="A0A0D4BY50"/>
<dbReference type="HOGENOM" id="CLU_2696521_0_0_11"/>
<name>A0A0D4BY50_9MICC</name>
<sequence>MALGAIRYDQNTTITAAATIPINTPQGAAKLRNPQKKIATSMATSSRKAITLLTAVKVRVVDVDSTGNCISRS</sequence>
<dbReference type="STRING" id="1618207.UM93_07435"/>